<dbReference type="OrthoDB" id="6191410at2"/>
<dbReference type="SUPFAM" id="SSF53335">
    <property type="entry name" value="S-adenosyl-L-methionine-dependent methyltransferases"/>
    <property type="match status" value="1"/>
</dbReference>
<accession>A0A2U8H5I1</accession>
<protein>
    <submittedName>
        <fullName evidence="2">SAM-dependent methyltransferase</fullName>
    </submittedName>
</protein>
<name>A0A2U8H5I1_9RHOO</name>
<organism evidence="2 3">
    <name type="scientific">Parazoarcus communis</name>
    <dbReference type="NCBI Taxonomy" id="41977"/>
    <lineage>
        <taxon>Bacteria</taxon>
        <taxon>Pseudomonadati</taxon>
        <taxon>Pseudomonadota</taxon>
        <taxon>Betaproteobacteria</taxon>
        <taxon>Rhodocyclales</taxon>
        <taxon>Zoogloeaceae</taxon>
        <taxon>Parazoarcus</taxon>
    </lineage>
</organism>
<dbReference type="EMBL" id="CP022188">
    <property type="protein sequence ID" value="AWI80446.1"/>
    <property type="molecule type" value="Genomic_DNA"/>
</dbReference>
<dbReference type="Pfam" id="PF08241">
    <property type="entry name" value="Methyltransf_11"/>
    <property type="match status" value="1"/>
</dbReference>
<reference evidence="2 3" key="1">
    <citation type="submission" date="2017-06" db="EMBL/GenBank/DDBJ databases">
        <title>Azoarcus sp. TSNA42 complete genome sequence.</title>
        <authorList>
            <person name="Woo J.-H."/>
            <person name="Kim H.-S."/>
        </authorList>
    </citation>
    <scope>NUCLEOTIDE SEQUENCE [LARGE SCALE GENOMIC DNA]</scope>
    <source>
        <strain evidence="2 3">TSNA42</strain>
    </source>
</reference>
<dbReference type="Proteomes" id="UP000244902">
    <property type="component" value="Chromosome"/>
</dbReference>
<proteinExistence type="predicted"/>
<dbReference type="Gene3D" id="3.40.50.150">
    <property type="entry name" value="Vaccinia Virus protein VP39"/>
    <property type="match status" value="1"/>
</dbReference>
<dbReference type="InterPro" id="IPR029063">
    <property type="entry name" value="SAM-dependent_MTases_sf"/>
</dbReference>
<feature type="domain" description="Methyltransferase type 11" evidence="1">
    <location>
        <begin position="79"/>
        <end position="128"/>
    </location>
</feature>
<keyword evidence="2" id="KW-0489">Methyltransferase</keyword>
<evidence type="ECO:0000313" key="3">
    <source>
        <dbReference type="Proteomes" id="UP000244902"/>
    </source>
</evidence>
<evidence type="ECO:0000313" key="2">
    <source>
        <dbReference type="EMBL" id="AWI80446.1"/>
    </source>
</evidence>
<keyword evidence="2" id="KW-0808">Transferase</keyword>
<gene>
    <name evidence="2" type="ORF">CEW87_14405</name>
</gene>
<dbReference type="AlphaFoldDB" id="A0A2U8H5I1"/>
<dbReference type="GO" id="GO:0032259">
    <property type="term" value="P:methylation"/>
    <property type="evidence" value="ECO:0007669"/>
    <property type="project" value="UniProtKB-KW"/>
</dbReference>
<dbReference type="InterPro" id="IPR013216">
    <property type="entry name" value="Methyltransf_11"/>
</dbReference>
<dbReference type="GO" id="GO:0008757">
    <property type="term" value="F:S-adenosylmethionine-dependent methyltransferase activity"/>
    <property type="evidence" value="ECO:0007669"/>
    <property type="project" value="InterPro"/>
</dbReference>
<evidence type="ECO:0000259" key="1">
    <source>
        <dbReference type="Pfam" id="PF08241"/>
    </source>
</evidence>
<sequence length="257" mass="29320">MFIFRILKRCRFVSIPGLSEWLETPQGRYLLEWEQKRLEAVVADIFGYNAMQLGLPGLDLLSANRMPFRFRCASRGDVAVVASYEDLPFASGSLDLVVLPHVLEFSSRPHQVLREVERVLVAEGSVVISGFNPYSLWGVRRLAARKGGVMPWTGQYLSVPRIRDWFSLLGFETQAGGFGCYVPAVTTPEWLDRWRFMDRFGPRWWPVCGAAYVVQGIKRVQGTRLIMPNWNERRASSKRLSAVAQREIHPGSTRKTQ</sequence>